<dbReference type="Pfam" id="PF00324">
    <property type="entry name" value="AA_permease"/>
    <property type="match status" value="1"/>
</dbReference>
<keyword evidence="7" id="KW-0029">Amino-acid transport</keyword>
<gene>
    <name evidence="20" type="ORF">ACZ87_02852</name>
    <name evidence="19" type="ORF">BBW68_01210</name>
</gene>
<evidence type="ECO:0000256" key="16">
    <source>
        <dbReference type="ARBA" id="ARBA00048776"/>
    </source>
</evidence>
<reference evidence="20 22" key="2">
    <citation type="submission" date="2018-04" db="EMBL/GenBank/DDBJ databases">
        <title>Genomes of the Obligate Erwinia dacicola and Facultative Enterobacter sp. OLF Endosymbionts of the Olive Fruit fly, Bactrocera oleae.</title>
        <authorList>
            <person name="Estes A.M."/>
            <person name="Hearn D.J."/>
            <person name="Agarwal S."/>
            <person name="Pierson E.A."/>
            <person name="Dunning-Hotopp J.C."/>
        </authorList>
    </citation>
    <scope>NUCLEOTIDE SEQUENCE [LARGE SCALE GENOMIC DNA]</scope>
    <source>
        <strain evidence="20 22">Oroville</strain>
    </source>
</reference>
<comment type="catalytic activity">
    <reaction evidence="14">
        <text>L-tryptophan(in) + H(+)(in) = L-tryptophan(out) + H(+)(out)</text>
        <dbReference type="Rhea" id="RHEA:28879"/>
        <dbReference type="ChEBI" id="CHEBI:15378"/>
        <dbReference type="ChEBI" id="CHEBI:57912"/>
    </reaction>
    <physiologicalReaction direction="right-to-left" evidence="14">
        <dbReference type="Rhea" id="RHEA:28881"/>
    </physiologicalReaction>
</comment>
<dbReference type="AlphaFoldDB" id="A0A1E7Z352"/>
<dbReference type="InterPro" id="IPR004840">
    <property type="entry name" value="Amino_acid_permease_CS"/>
</dbReference>
<sequence>MTSTTLKKGLGTRHIRFMALGSAIGTGLFYGSADAIKIAGPAVLLAYVIGGIAAYIIMRALGEMSVNNPQASSFSHYAQDYLGPLSGYITGWTANSQTKCNKVIHRSVTDKIAVLTLSETLLHEGKIFDSA</sequence>
<evidence type="ECO:0000313" key="22">
    <source>
        <dbReference type="Proteomes" id="UP000244334"/>
    </source>
</evidence>
<dbReference type="PANTHER" id="PTHR43495">
    <property type="entry name" value="GABA PERMEASE"/>
    <property type="match status" value="1"/>
</dbReference>
<keyword evidence="9 17" id="KW-0472">Membrane</keyword>
<evidence type="ECO:0000256" key="7">
    <source>
        <dbReference type="ARBA" id="ARBA00022970"/>
    </source>
</evidence>
<reference evidence="19 21" key="1">
    <citation type="submission" date="2016-07" db="EMBL/GenBank/DDBJ databases">
        <authorList>
            <person name="Yuval B."/>
        </authorList>
    </citation>
    <scope>NUCLEOTIDE SEQUENCE [LARGE SCALE GENOMIC DNA]</scope>
    <source>
        <strain evidence="19 21">IL</strain>
    </source>
</reference>
<evidence type="ECO:0000313" key="21">
    <source>
        <dbReference type="Proteomes" id="UP000243534"/>
    </source>
</evidence>
<keyword evidence="8 17" id="KW-1133">Transmembrane helix</keyword>
<organism evidence="19 21">
    <name type="scientific">Candidatus Erwinia dacicola</name>
    <dbReference type="NCBI Taxonomy" id="252393"/>
    <lineage>
        <taxon>Bacteria</taxon>
        <taxon>Pseudomonadati</taxon>
        <taxon>Pseudomonadota</taxon>
        <taxon>Gammaproteobacteria</taxon>
        <taxon>Enterobacterales</taxon>
        <taxon>Erwiniaceae</taxon>
        <taxon>Erwinia</taxon>
    </lineage>
</organism>
<dbReference type="GO" id="GO:0005886">
    <property type="term" value="C:plasma membrane"/>
    <property type="evidence" value="ECO:0007669"/>
    <property type="project" value="UniProtKB-SubCell"/>
</dbReference>
<evidence type="ECO:0000313" key="19">
    <source>
        <dbReference type="EMBL" id="OFC63173.1"/>
    </source>
</evidence>
<evidence type="ECO:0000256" key="8">
    <source>
        <dbReference type="ARBA" id="ARBA00022989"/>
    </source>
</evidence>
<evidence type="ECO:0000256" key="17">
    <source>
        <dbReference type="SAM" id="Phobius"/>
    </source>
</evidence>
<dbReference type="GO" id="GO:0006865">
    <property type="term" value="P:amino acid transport"/>
    <property type="evidence" value="ECO:0007669"/>
    <property type="project" value="UniProtKB-KW"/>
</dbReference>
<evidence type="ECO:0000259" key="18">
    <source>
        <dbReference type="Pfam" id="PF00324"/>
    </source>
</evidence>
<keyword evidence="22" id="KW-1185">Reference proteome</keyword>
<keyword evidence="3" id="KW-0813">Transport</keyword>
<dbReference type="InterPro" id="IPR004841">
    <property type="entry name" value="AA-permease/SLC12A_dom"/>
</dbReference>
<evidence type="ECO:0000256" key="4">
    <source>
        <dbReference type="ARBA" id="ARBA00022475"/>
    </source>
</evidence>
<comment type="similarity">
    <text evidence="2">Belongs to the amino acid-polyamine-organocation (APC) superfamily. Amino acid transporter (AAT) (TC 2.A.3.1) family.</text>
</comment>
<evidence type="ECO:0000256" key="11">
    <source>
        <dbReference type="ARBA" id="ARBA00040443"/>
    </source>
</evidence>
<evidence type="ECO:0000256" key="13">
    <source>
        <dbReference type="ARBA" id="ARBA00042267"/>
    </source>
</evidence>
<dbReference type="PROSITE" id="PS00218">
    <property type="entry name" value="AMINO_ACID_PERMEASE_1"/>
    <property type="match status" value="1"/>
</dbReference>
<evidence type="ECO:0000256" key="14">
    <source>
        <dbReference type="ARBA" id="ARBA00048394"/>
    </source>
</evidence>
<protein>
    <recommendedName>
        <fullName evidence="11">Aromatic amino acid transport protein AroP</fullName>
    </recommendedName>
    <alternativeName>
        <fullName evidence="12">Aromatic amino acid:H(+) symporter AroP</fullName>
    </alternativeName>
    <alternativeName>
        <fullName evidence="13">General aromatic amino acid permease</fullName>
    </alternativeName>
</protein>
<keyword evidence="4" id="KW-1003">Cell membrane</keyword>
<evidence type="ECO:0000256" key="5">
    <source>
        <dbReference type="ARBA" id="ARBA00022519"/>
    </source>
</evidence>
<dbReference type="Proteomes" id="UP000244334">
    <property type="component" value="Unassembled WGS sequence"/>
</dbReference>
<dbReference type="Proteomes" id="UP000243534">
    <property type="component" value="Unassembled WGS sequence"/>
</dbReference>
<feature type="domain" description="Amino acid permease/ SLC12A" evidence="18">
    <location>
        <begin position="14"/>
        <end position="93"/>
    </location>
</feature>
<feature type="transmembrane region" description="Helical" evidence="17">
    <location>
        <begin position="38"/>
        <end position="58"/>
    </location>
</feature>
<keyword evidence="5" id="KW-0997">Cell inner membrane</keyword>
<evidence type="ECO:0000256" key="2">
    <source>
        <dbReference type="ARBA" id="ARBA00008583"/>
    </source>
</evidence>
<comment type="catalytic activity">
    <reaction evidence="16">
        <text>L-phenylalanine(in) + H(+)(in) = L-phenylalanine(out) + H(+)(out)</text>
        <dbReference type="Rhea" id="RHEA:28923"/>
        <dbReference type="ChEBI" id="CHEBI:15378"/>
        <dbReference type="ChEBI" id="CHEBI:58095"/>
    </reaction>
    <physiologicalReaction direction="right-to-left" evidence="16">
        <dbReference type="Rhea" id="RHEA:28925"/>
    </physiologicalReaction>
</comment>
<proteinExistence type="inferred from homology"/>
<dbReference type="Gene3D" id="1.20.1740.10">
    <property type="entry name" value="Amino acid/polyamine transporter I"/>
    <property type="match status" value="1"/>
</dbReference>
<comment type="catalytic activity">
    <reaction evidence="15">
        <text>L-tyrosine(in) + H(+)(in) = L-tyrosine(out) + H(+)(out)</text>
        <dbReference type="Rhea" id="RHEA:28875"/>
        <dbReference type="ChEBI" id="CHEBI:15378"/>
        <dbReference type="ChEBI" id="CHEBI:58315"/>
    </reaction>
    <physiologicalReaction direction="right-to-left" evidence="15">
        <dbReference type="Rhea" id="RHEA:28877"/>
    </physiologicalReaction>
</comment>
<evidence type="ECO:0000256" key="15">
    <source>
        <dbReference type="ARBA" id="ARBA00048727"/>
    </source>
</evidence>
<evidence type="ECO:0000256" key="9">
    <source>
        <dbReference type="ARBA" id="ARBA00023136"/>
    </source>
</evidence>
<name>A0A1E7Z352_9GAMM</name>
<evidence type="ECO:0000256" key="10">
    <source>
        <dbReference type="ARBA" id="ARBA00037317"/>
    </source>
</evidence>
<feature type="transmembrane region" description="Helical" evidence="17">
    <location>
        <begin position="15"/>
        <end position="32"/>
    </location>
</feature>
<dbReference type="EMBL" id="LJAM02000376">
    <property type="protein sequence ID" value="RAP70344.1"/>
    <property type="molecule type" value="Genomic_DNA"/>
</dbReference>
<comment type="function">
    <text evidence="10">Permease that is involved in the active transport across the cytoplasmic membrane of all three aromatic amino acids, phenylalanine, tyrosine and tryptophan.</text>
</comment>
<evidence type="ECO:0000313" key="20">
    <source>
        <dbReference type="EMBL" id="RAP70344.1"/>
    </source>
</evidence>
<dbReference type="PANTHER" id="PTHR43495:SF4">
    <property type="entry name" value="AROMATIC AMINO ACID TRANSPORT PROTEIN AROP"/>
    <property type="match status" value="1"/>
</dbReference>
<keyword evidence="6 17" id="KW-0812">Transmembrane</keyword>
<evidence type="ECO:0000256" key="6">
    <source>
        <dbReference type="ARBA" id="ARBA00022692"/>
    </source>
</evidence>
<evidence type="ECO:0000256" key="12">
    <source>
        <dbReference type="ARBA" id="ARBA00041728"/>
    </source>
</evidence>
<dbReference type="EMBL" id="MAYS01000124">
    <property type="protein sequence ID" value="OFC63173.1"/>
    <property type="molecule type" value="Genomic_DNA"/>
</dbReference>
<comment type="caution">
    <text evidence="19">The sequence shown here is derived from an EMBL/GenBank/DDBJ whole genome shotgun (WGS) entry which is preliminary data.</text>
</comment>
<evidence type="ECO:0000256" key="1">
    <source>
        <dbReference type="ARBA" id="ARBA00004429"/>
    </source>
</evidence>
<accession>A0A1E7Z352</accession>
<dbReference type="GO" id="GO:0055085">
    <property type="term" value="P:transmembrane transport"/>
    <property type="evidence" value="ECO:0007669"/>
    <property type="project" value="InterPro"/>
</dbReference>
<comment type="subcellular location">
    <subcellularLocation>
        <location evidence="1">Cell inner membrane</location>
        <topology evidence="1">Multi-pass membrane protein</topology>
    </subcellularLocation>
</comment>
<evidence type="ECO:0000256" key="3">
    <source>
        <dbReference type="ARBA" id="ARBA00022448"/>
    </source>
</evidence>